<organism evidence="3 4">
    <name type="scientific">Oryctes borbonicus</name>
    <dbReference type="NCBI Taxonomy" id="1629725"/>
    <lineage>
        <taxon>Eukaryota</taxon>
        <taxon>Metazoa</taxon>
        <taxon>Ecdysozoa</taxon>
        <taxon>Arthropoda</taxon>
        <taxon>Hexapoda</taxon>
        <taxon>Insecta</taxon>
        <taxon>Pterygota</taxon>
        <taxon>Neoptera</taxon>
        <taxon>Endopterygota</taxon>
        <taxon>Coleoptera</taxon>
        <taxon>Polyphaga</taxon>
        <taxon>Scarabaeiformia</taxon>
        <taxon>Scarabaeidae</taxon>
        <taxon>Dynastinae</taxon>
        <taxon>Oryctes</taxon>
    </lineage>
</organism>
<dbReference type="SMART" id="SM00228">
    <property type="entry name" value="PDZ"/>
    <property type="match status" value="2"/>
</dbReference>
<dbReference type="Proteomes" id="UP000051574">
    <property type="component" value="Unassembled WGS sequence"/>
</dbReference>
<dbReference type="PANTHER" id="PTHR11324:SF16">
    <property type="entry name" value="PDZ DOMAIN-CONTAINING PROTEIN 2"/>
    <property type="match status" value="1"/>
</dbReference>
<comment type="caution">
    <text evidence="3">The sequence shown here is derived from an EMBL/GenBank/DDBJ whole genome shotgun (WGS) entry which is preliminary data.</text>
</comment>
<name>A0A0T6AY42_9SCAR</name>
<feature type="region of interest" description="Disordered" evidence="1">
    <location>
        <begin position="188"/>
        <end position="249"/>
    </location>
</feature>
<feature type="compositionally biased region" description="Polar residues" evidence="1">
    <location>
        <begin position="570"/>
        <end position="587"/>
    </location>
</feature>
<dbReference type="InterPro" id="IPR001478">
    <property type="entry name" value="PDZ"/>
</dbReference>
<reference evidence="3 4" key="1">
    <citation type="submission" date="2015-09" db="EMBL/GenBank/DDBJ databases">
        <title>Draft genome of the scarab beetle Oryctes borbonicus.</title>
        <authorList>
            <person name="Meyer J.M."/>
            <person name="Markov G.V."/>
            <person name="Baskaran P."/>
            <person name="Herrmann M."/>
            <person name="Sommer R.J."/>
            <person name="Roedelsperger C."/>
        </authorList>
    </citation>
    <scope>NUCLEOTIDE SEQUENCE [LARGE SCALE GENOMIC DNA]</scope>
    <source>
        <strain evidence="3">OB123</strain>
        <tissue evidence="3">Whole animal</tissue>
    </source>
</reference>
<dbReference type="CDD" id="cd00136">
    <property type="entry name" value="PDZ_canonical"/>
    <property type="match status" value="1"/>
</dbReference>
<feature type="compositionally biased region" description="Polar residues" evidence="1">
    <location>
        <begin position="307"/>
        <end position="329"/>
    </location>
</feature>
<evidence type="ECO:0000313" key="3">
    <source>
        <dbReference type="EMBL" id="KRT79527.1"/>
    </source>
</evidence>
<dbReference type="SUPFAM" id="SSF50156">
    <property type="entry name" value="PDZ domain-like"/>
    <property type="match status" value="2"/>
</dbReference>
<feature type="compositionally biased region" description="Polar residues" evidence="1">
    <location>
        <begin position="539"/>
        <end position="550"/>
    </location>
</feature>
<sequence length="743" mass="83179">MRLFKRRCSDPNPQLVSLCLLDDSLDNPTVAERNANYNVSPVSKSNLVTWGKKVGEKWEKIKRGDSSEMLSLASGKRKNWTPNQQPTSILFHNDAASIPQSTFKKISRVESLKSLFSRSDRYSEKNSDTENEQTRTERQSQKQTIRAKERYKTIVDNIELTEKQLIDYLSIIQPTREELKQLLREFVENDEENSRNSKKLATVSEDRQNHKTRGKFKSVKNLFSLRSSSKSDNVCDPRTERSTSSGSLSSLTELLCNSKKTSSLSEISIALSPTLLAKSDESGYASDSTRAPIDSPRESLKSEKSARSGSSDNVSRQNINPSQESQYTLFSPIPKKTKNPNGKNSEKHCDNITKTKKSLNGLSKNVKEKLDNLSLEFKSAISLPTSRSQIRESLRCKTKHEREFKCVRLRRVENPEDIGLSIAHSEILHVNSKRYIITDIAPASAAARNGSLFVGDEIVKLNGTRLRGVSLVTARNLLSPVNGEVEIIIARNCLNPKEVESTRLEFPHKYTQRGVFEQDAKRTATLTESRECVPRSGHTRSSNKSYNLKNTDNDRTLIRKQPFVPHSSKSKLTSVEKSTNMDGSSITFNTLARSPQSETTPNETSGMLKFSCKSDVPNIRKYSTMSCKGNPLVNSHRLVIATFKKGTGMKSLGFSIVGGTDSPRGAIGIYVKTIFNQGQAAEGGVLKEGDEILSVNGNNFRGLTHEEAIQAFKNIKYGEIVVEIMRRGHLYNRRPNSINKIMP</sequence>
<feature type="compositionally biased region" description="Basic and acidic residues" evidence="1">
    <location>
        <begin position="295"/>
        <end position="306"/>
    </location>
</feature>
<keyword evidence="4" id="KW-1185">Reference proteome</keyword>
<dbReference type="AlphaFoldDB" id="A0A0T6AY42"/>
<accession>A0A0T6AY42</accession>
<dbReference type="Pfam" id="PF00595">
    <property type="entry name" value="PDZ"/>
    <property type="match status" value="2"/>
</dbReference>
<dbReference type="PROSITE" id="PS50106">
    <property type="entry name" value="PDZ"/>
    <property type="match status" value="2"/>
</dbReference>
<evidence type="ECO:0000313" key="4">
    <source>
        <dbReference type="Proteomes" id="UP000051574"/>
    </source>
</evidence>
<protein>
    <submittedName>
        <fullName evidence="3">PDZ domain-containing protein</fullName>
    </submittedName>
</protein>
<dbReference type="PANTHER" id="PTHR11324">
    <property type="entry name" value="IL16-RELATED"/>
    <property type="match status" value="1"/>
</dbReference>
<dbReference type="OrthoDB" id="6022711at2759"/>
<dbReference type="EMBL" id="LJIG01022633">
    <property type="protein sequence ID" value="KRT79527.1"/>
    <property type="molecule type" value="Genomic_DNA"/>
</dbReference>
<feature type="region of interest" description="Disordered" evidence="1">
    <location>
        <begin position="566"/>
        <end position="587"/>
    </location>
</feature>
<dbReference type="Gene3D" id="2.30.42.10">
    <property type="match status" value="2"/>
</dbReference>
<feature type="region of interest" description="Disordered" evidence="1">
    <location>
        <begin position="280"/>
        <end position="350"/>
    </location>
</feature>
<feature type="domain" description="PDZ" evidence="2">
    <location>
        <begin position="639"/>
        <end position="714"/>
    </location>
</feature>
<feature type="domain" description="PDZ" evidence="2">
    <location>
        <begin position="406"/>
        <end position="493"/>
    </location>
</feature>
<dbReference type="CDD" id="cd06759">
    <property type="entry name" value="PDZ3_PDZD2-PDZ1_hPro-IL-16-like"/>
    <property type="match status" value="1"/>
</dbReference>
<feature type="region of interest" description="Disordered" evidence="1">
    <location>
        <begin position="119"/>
        <end position="144"/>
    </location>
</feature>
<evidence type="ECO:0000259" key="2">
    <source>
        <dbReference type="PROSITE" id="PS50106"/>
    </source>
</evidence>
<gene>
    <name evidence="3" type="ORF">AMK59_7034</name>
</gene>
<dbReference type="InterPro" id="IPR036034">
    <property type="entry name" value="PDZ_sf"/>
</dbReference>
<evidence type="ECO:0000256" key="1">
    <source>
        <dbReference type="SAM" id="MobiDB-lite"/>
    </source>
</evidence>
<feature type="region of interest" description="Disordered" evidence="1">
    <location>
        <begin position="525"/>
        <end position="550"/>
    </location>
</feature>
<proteinExistence type="predicted"/>